<dbReference type="RefSeq" id="WP_034559371.1">
    <property type="nucleotide sequence ID" value="NZ_FZML01000026.1"/>
</dbReference>
<reference evidence="8 9" key="1">
    <citation type="journal article" date="2014" name="Genome Announc.">
        <title>Draft genome sequences of eight enterohepatic helicobacter species isolated from both laboratory and wild rodents.</title>
        <authorList>
            <person name="Sheh A."/>
            <person name="Shen Z."/>
            <person name="Fox J.G."/>
        </authorList>
    </citation>
    <scope>NUCLEOTIDE SEQUENCE [LARGE SCALE GENOMIC DNA]</scope>
    <source>
        <strain evidence="8 9">ST1</strain>
    </source>
</reference>
<dbReference type="Proteomes" id="UP000255139">
    <property type="component" value="Unassembled WGS sequence"/>
</dbReference>
<keyword evidence="10" id="KW-1185">Reference proteome</keyword>
<dbReference type="EMBL" id="UGJE01000002">
    <property type="protein sequence ID" value="STQ87142.1"/>
    <property type="molecule type" value="Genomic_DNA"/>
</dbReference>
<dbReference type="GO" id="GO:0005829">
    <property type="term" value="C:cytosol"/>
    <property type="evidence" value="ECO:0007669"/>
    <property type="project" value="TreeGrafter"/>
</dbReference>
<dbReference type="InterPro" id="IPR036477">
    <property type="entry name" value="Formyl_transf_N_sf"/>
</dbReference>
<evidence type="ECO:0000256" key="1">
    <source>
        <dbReference type="ARBA" id="ARBA00010699"/>
    </source>
</evidence>
<dbReference type="SUPFAM" id="SSF50486">
    <property type="entry name" value="FMT C-terminal domain-like"/>
    <property type="match status" value="1"/>
</dbReference>
<dbReference type="Gene3D" id="3.40.50.12230">
    <property type="match status" value="1"/>
</dbReference>
<dbReference type="PANTHER" id="PTHR11138:SF5">
    <property type="entry name" value="METHIONYL-TRNA FORMYLTRANSFERASE, MITOCHONDRIAL"/>
    <property type="match status" value="1"/>
</dbReference>
<evidence type="ECO:0000313" key="8">
    <source>
        <dbReference type="EMBL" id="TLD98893.1"/>
    </source>
</evidence>
<evidence type="ECO:0000313" key="7">
    <source>
        <dbReference type="EMBL" id="STQ87142.1"/>
    </source>
</evidence>
<dbReference type="Pfam" id="PF02911">
    <property type="entry name" value="Formyl_trans_C"/>
    <property type="match status" value="1"/>
</dbReference>
<evidence type="ECO:0000256" key="2">
    <source>
        <dbReference type="ARBA" id="ARBA00012261"/>
    </source>
</evidence>
<gene>
    <name evidence="7" type="primary">fmt</name>
    <name evidence="8" type="ORF">LS73_008025</name>
    <name evidence="7" type="ORF">NCTC12714_01964</name>
</gene>
<dbReference type="OrthoDB" id="9802815at2"/>
<dbReference type="Proteomes" id="UP000029922">
    <property type="component" value="Unassembled WGS sequence"/>
</dbReference>
<evidence type="ECO:0000259" key="5">
    <source>
        <dbReference type="Pfam" id="PF00551"/>
    </source>
</evidence>
<organism evidence="7 10">
    <name type="scientific">Helicobacter muridarum</name>
    <dbReference type="NCBI Taxonomy" id="216"/>
    <lineage>
        <taxon>Bacteria</taxon>
        <taxon>Pseudomonadati</taxon>
        <taxon>Campylobacterota</taxon>
        <taxon>Epsilonproteobacteria</taxon>
        <taxon>Campylobacterales</taxon>
        <taxon>Helicobacteraceae</taxon>
        <taxon>Helicobacter</taxon>
    </lineage>
</organism>
<evidence type="ECO:0000256" key="4">
    <source>
        <dbReference type="ARBA" id="ARBA00022917"/>
    </source>
</evidence>
<feature type="domain" description="Formyl transferase N-terminal" evidence="5">
    <location>
        <begin position="1"/>
        <end position="153"/>
    </location>
</feature>
<dbReference type="EC" id="2.1.2.9" evidence="2"/>
<proteinExistence type="inferred from homology"/>
<keyword evidence="3 7" id="KW-0808">Transferase</keyword>
<dbReference type="EMBL" id="JRPD02000022">
    <property type="protein sequence ID" value="TLD98893.1"/>
    <property type="molecule type" value="Genomic_DNA"/>
</dbReference>
<evidence type="ECO:0000256" key="3">
    <source>
        <dbReference type="ARBA" id="ARBA00022679"/>
    </source>
</evidence>
<dbReference type="SUPFAM" id="SSF53328">
    <property type="entry name" value="Formyltransferase"/>
    <property type="match status" value="1"/>
</dbReference>
<evidence type="ECO:0000259" key="6">
    <source>
        <dbReference type="Pfam" id="PF02911"/>
    </source>
</evidence>
<comment type="similarity">
    <text evidence="1">Belongs to the Fmt family.</text>
</comment>
<evidence type="ECO:0000313" key="9">
    <source>
        <dbReference type="Proteomes" id="UP000029922"/>
    </source>
</evidence>
<feature type="domain" description="Formyl transferase C-terminal" evidence="6">
    <location>
        <begin position="205"/>
        <end position="317"/>
    </location>
</feature>
<dbReference type="STRING" id="216.LS73_09340"/>
<sequence length="331" mass="36935">MNLVFIGTPLFARNILEGLHIKHNILGVITQTDKPFGRKKILKAPEVKQYALSSNIPYFQPQRSIDIKETLNNIESNGTAIDAIVVVAYGKILPSSIVDRYLCLNLHGSILPYFRGASPVQHSIMNNYAHFGLTVISMDSSLDTGDILATKNLSRQDVESLEITDVFKALAPHGIELLDSVIKASEKGELIREAQAHHKATYCAKISKQDCILNLDDSKESYLRYLALCDRGVSIICKYGKLKLNTIISYEETGYEKTMNEKEHYAKTPQTQKGTILEIDFNKESFSLACEQGKLWIKEVTPENKPKMKALSFLQSKGLKAGDTLLAPKQS</sequence>
<dbReference type="InterPro" id="IPR011034">
    <property type="entry name" value="Formyl_transferase-like_C_sf"/>
</dbReference>
<dbReference type="GO" id="GO:0004479">
    <property type="term" value="F:methionyl-tRNA formyltransferase activity"/>
    <property type="evidence" value="ECO:0007669"/>
    <property type="project" value="UniProtKB-EC"/>
</dbReference>
<dbReference type="InterPro" id="IPR005793">
    <property type="entry name" value="Formyl_trans_C"/>
</dbReference>
<accession>A0A099TY79</accession>
<dbReference type="InterPro" id="IPR002376">
    <property type="entry name" value="Formyl_transf_N"/>
</dbReference>
<name>A0A099TY79_9HELI</name>
<keyword evidence="4" id="KW-0648">Protein biosynthesis</keyword>
<dbReference type="InterPro" id="IPR041711">
    <property type="entry name" value="Met-tRNA-FMT_N"/>
</dbReference>
<dbReference type="CDD" id="cd08646">
    <property type="entry name" value="FMT_core_Met-tRNA-FMT_N"/>
    <property type="match status" value="1"/>
</dbReference>
<dbReference type="PANTHER" id="PTHR11138">
    <property type="entry name" value="METHIONYL-TRNA FORMYLTRANSFERASE"/>
    <property type="match status" value="1"/>
</dbReference>
<evidence type="ECO:0000313" key="10">
    <source>
        <dbReference type="Proteomes" id="UP000255139"/>
    </source>
</evidence>
<reference evidence="7 10" key="2">
    <citation type="submission" date="2018-06" db="EMBL/GenBank/DDBJ databases">
        <authorList>
            <consortium name="Pathogen Informatics"/>
            <person name="Doyle S."/>
        </authorList>
    </citation>
    <scope>NUCLEOTIDE SEQUENCE [LARGE SCALE GENOMIC DNA]</scope>
    <source>
        <strain evidence="7 10">NCTC12714</strain>
    </source>
</reference>
<dbReference type="Pfam" id="PF00551">
    <property type="entry name" value="Formyl_trans_N"/>
    <property type="match status" value="1"/>
</dbReference>
<protein>
    <recommendedName>
        <fullName evidence="2">methionyl-tRNA formyltransferase</fullName>
        <ecNumber evidence="2">2.1.2.9</ecNumber>
    </recommendedName>
</protein>
<dbReference type="AlphaFoldDB" id="A0A099TY79"/>